<dbReference type="AlphaFoldDB" id="A0A3Q2TPD2"/>
<keyword evidence="3" id="KW-0418">Kinase</keyword>
<reference evidence="5" key="1">
    <citation type="submission" date="2025-08" db="UniProtKB">
        <authorList>
            <consortium name="Ensembl"/>
        </authorList>
    </citation>
    <scope>IDENTIFICATION</scope>
</reference>
<evidence type="ECO:0000259" key="4">
    <source>
        <dbReference type="Pfam" id="PF00370"/>
    </source>
</evidence>
<dbReference type="GO" id="GO:0006641">
    <property type="term" value="P:triglyceride metabolic process"/>
    <property type="evidence" value="ECO:0007669"/>
    <property type="project" value="TreeGrafter"/>
</dbReference>
<comment type="similarity">
    <text evidence="1">Belongs to the FGGY kinase family.</text>
</comment>
<evidence type="ECO:0000256" key="2">
    <source>
        <dbReference type="ARBA" id="ARBA00022679"/>
    </source>
</evidence>
<dbReference type="GO" id="GO:0004370">
    <property type="term" value="F:glycerol kinase activity"/>
    <property type="evidence" value="ECO:0007669"/>
    <property type="project" value="TreeGrafter"/>
</dbReference>
<dbReference type="SUPFAM" id="SSF53067">
    <property type="entry name" value="Actin-like ATPase domain"/>
    <property type="match status" value="1"/>
</dbReference>
<name>A0A3Q2TPD2_FUNHE</name>
<dbReference type="GO" id="GO:0006071">
    <property type="term" value="P:glycerol metabolic process"/>
    <property type="evidence" value="ECO:0007669"/>
    <property type="project" value="TreeGrafter"/>
</dbReference>
<keyword evidence="2" id="KW-0808">Transferase</keyword>
<keyword evidence="6" id="KW-1185">Reference proteome</keyword>
<dbReference type="Ensembl" id="ENSFHET00000027470.1">
    <property type="protein sequence ID" value="ENSFHEP00000018475.1"/>
    <property type="gene ID" value="ENSFHEG00000020411.1"/>
</dbReference>
<dbReference type="GO" id="GO:0046167">
    <property type="term" value="P:glycerol-3-phosphate biosynthetic process"/>
    <property type="evidence" value="ECO:0007669"/>
    <property type="project" value="TreeGrafter"/>
</dbReference>
<dbReference type="Proteomes" id="UP000265000">
    <property type="component" value="Unplaced"/>
</dbReference>
<reference evidence="5" key="2">
    <citation type="submission" date="2025-09" db="UniProtKB">
        <authorList>
            <consortium name="Ensembl"/>
        </authorList>
    </citation>
    <scope>IDENTIFICATION</scope>
</reference>
<evidence type="ECO:0000256" key="1">
    <source>
        <dbReference type="ARBA" id="ARBA00009156"/>
    </source>
</evidence>
<organism evidence="5 6">
    <name type="scientific">Fundulus heteroclitus</name>
    <name type="common">Killifish</name>
    <name type="synonym">Mummichog</name>
    <dbReference type="NCBI Taxonomy" id="8078"/>
    <lineage>
        <taxon>Eukaryota</taxon>
        <taxon>Metazoa</taxon>
        <taxon>Chordata</taxon>
        <taxon>Craniata</taxon>
        <taxon>Vertebrata</taxon>
        <taxon>Euteleostomi</taxon>
        <taxon>Actinopterygii</taxon>
        <taxon>Neopterygii</taxon>
        <taxon>Teleostei</taxon>
        <taxon>Neoteleostei</taxon>
        <taxon>Acanthomorphata</taxon>
        <taxon>Ovalentaria</taxon>
        <taxon>Atherinomorphae</taxon>
        <taxon>Cyprinodontiformes</taxon>
        <taxon>Fundulidae</taxon>
        <taxon>Fundulus</taxon>
    </lineage>
</organism>
<protein>
    <recommendedName>
        <fullName evidence="4">Carbohydrate kinase FGGY N-terminal domain-containing protein</fullName>
    </recommendedName>
</protein>
<dbReference type="PANTHER" id="PTHR10196">
    <property type="entry name" value="SUGAR KINASE"/>
    <property type="match status" value="1"/>
</dbReference>
<evidence type="ECO:0000256" key="3">
    <source>
        <dbReference type="ARBA" id="ARBA00022777"/>
    </source>
</evidence>
<dbReference type="InterPro" id="IPR018484">
    <property type="entry name" value="FGGY_N"/>
</dbReference>
<dbReference type="GeneTree" id="ENSGT00940000175376"/>
<evidence type="ECO:0000313" key="6">
    <source>
        <dbReference type="Proteomes" id="UP000265000"/>
    </source>
</evidence>
<evidence type="ECO:0000313" key="5">
    <source>
        <dbReference type="Ensembl" id="ENSFHEP00000018475.1"/>
    </source>
</evidence>
<proteinExistence type="inferred from homology"/>
<dbReference type="Gene3D" id="3.30.420.40">
    <property type="match status" value="1"/>
</dbReference>
<dbReference type="InterPro" id="IPR043129">
    <property type="entry name" value="ATPase_NBD"/>
</dbReference>
<dbReference type="PANTHER" id="PTHR10196:SF69">
    <property type="entry name" value="GLYCEROL KINASE"/>
    <property type="match status" value="1"/>
</dbReference>
<dbReference type="GO" id="GO:0005739">
    <property type="term" value="C:mitochondrion"/>
    <property type="evidence" value="ECO:0007669"/>
    <property type="project" value="TreeGrafter"/>
</dbReference>
<accession>A0A3Q2TPD2</accession>
<feature type="domain" description="Carbohydrate kinase FGGY N-terminal" evidence="4">
    <location>
        <begin position="15"/>
        <end position="100"/>
    </location>
</feature>
<sequence length="110" mass="12238">SSCSKKKYMEPLVAAIDQGTSSTRFLVSGPNRTEPLTGPWVEEDPREILQSVYECLEQTCHKLRQLQVDVGRITAVGVTNQRETTLVWDKETGEPLYNAIGAPLKSMAGW</sequence>
<dbReference type="Pfam" id="PF00370">
    <property type="entry name" value="FGGY_N"/>
    <property type="match status" value="1"/>
</dbReference>